<dbReference type="SMART" id="SM00567">
    <property type="entry name" value="EZ_HEAT"/>
    <property type="match status" value="3"/>
</dbReference>
<evidence type="ECO:0000313" key="2">
    <source>
        <dbReference type="EMBL" id="GIP51932.1"/>
    </source>
</evidence>
<dbReference type="InterPro" id="IPR016024">
    <property type="entry name" value="ARM-type_fold"/>
</dbReference>
<feature type="transmembrane region" description="Helical" evidence="1">
    <location>
        <begin position="6"/>
        <end position="29"/>
    </location>
</feature>
<evidence type="ECO:0000256" key="1">
    <source>
        <dbReference type="SAM" id="Phobius"/>
    </source>
</evidence>
<reference evidence="2 3" key="1">
    <citation type="submission" date="2021-03" db="EMBL/GenBank/DDBJ databases">
        <title>Antimicrobial resistance genes in bacteria isolated from Japanese honey, and their potential for conferring macrolide and lincosamide resistance in the American foulbrood pathogen Paenibacillus larvae.</title>
        <authorList>
            <person name="Okamoto M."/>
            <person name="Kumagai M."/>
            <person name="Kanamori H."/>
            <person name="Takamatsu D."/>
        </authorList>
    </citation>
    <scope>NUCLEOTIDE SEQUENCE [LARGE SCALE GENOMIC DNA]</scope>
    <source>
        <strain evidence="2 3">J42TS3</strain>
    </source>
</reference>
<accession>A0ABQ4M7K4</accession>
<name>A0ABQ4M7K4_9BACL</name>
<gene>
    <name evidence="2" type="ORF">J42TS3_09670</name>
</gene>
<proteinExistence type="predicted"/>
<keyword evidence="1" id="KW-0472">Membrane</keyword>
<dbReference type="Proteomes" id="UP000679992">
    <property type="component" value="Unassembled WGS sequence"/>
</dbReference>
<dbReference type="Gene3D" id="1.25.10.10">
    <property type="entry name" value="Leucine-rich Repeat Variant"/>
    <property type="match status" value="2"/>
</dbReference>
<keyword evidence="1" id="KW-0812">Transmembrane</keyword>
<dbReference type="SUPFAM" id="SSF48371">
    <property type="entry name" value="ARM repeat"/>
    <property type="match status" value="1"/>
</dbReference>
<dbReference type="EMBL" id="BOSL01000002">
    <property type="protein sequence ID" value="GIP51932.1"/>
    <property type="molecule type" value="Genomic_DNA"/>
</dbReference>
<sequence length="397" mass="44744">MDSHLTLAIYFVYFCLGLIGIGMLSLFWFRIRSNRMEKKQELYLQKHQDYFKFIQTHLNGASDLPLPPGKLTKLERRVIQNKLIEWIEQFKGEIRDKLVKLCQDAGFVSEDIKLLDSLFYGRRISAAYRLGGMRAAEAVPRMLIMLEKQRYSPLTIVIARAIAKSAERGDQLKEMLHHLLRHGKPIHNMAADILMETGLDSSRLLLKLLEDENPDLVKVALVAMWGQAVPEVVPALDRLVGTGEKDVRAEAVKLYLSSNPVLKDDTIRELMADSDWEVRAAVAKSLGNTHAAGSIPLLRTALQDSNWRVRSNSAESLAKLGETGFEVLCQIAKNGSGIEREAALHQVEKAMLEEGEHQKLDQMVAYNKKKLLYERYFGVSESKPVRQVAAVGGDYTA</sequence>
<comment type="caution">
    <text evidence="2">The sequence shown here is derived from an EMBL/GenBank/DDBJ whole genome shotgun (WGS) entry which is preliminary data.</text>
</comment>
<dbReference type="RefSeq" id="WP_213653957.1">
    <property type="nucleotide sequence ID" value="NZ_BOSL01000002.1"/>
</dbReference>
<dbReference type="Pfam" id="PF13646">
    <property type="entry name" value="HEAT_2"/>
    <property type="match status" value="1"/>
</dbReference>
<keyword evidence="3" id="KW-1185">Reference proteome</keyword>
<organism evidence="2 3">
    <name type="scientific">Paenibacillus vini</name>
    <dbReference type="NCBI Taxonomy" id="1476024"/>
    <lineage>
        <taxon>Bacteria</taxon>
        <taxon>Bacillati</taxon>
        <taxon>Bacillota</taxon>
        <taxon>Bacilli</taxon>
        <taxon>Bacillales</taxon>
        <taxon>Paenibacillaceae</taxon>
        <taxon>Paenibacillus</taxon>
    </lineage>
</organism>
<dbReference type="InterPro" id="IPR011989">
    <property type="entry name" value="ARM-like"/>
</dbReference>
<protein>
    <recommendedName>
        <fullName evidence="4">HEAT repeat domain-containing protein</fullName>
    </recommendedName>
</protein>
<keyword evidence="1" id="KW-1133">Transmembrane helix</keyword>
<evidence type="ECO:0000313" key="3">
    <source>
        <dbReference type="Proteomes" id="UP000679992"/>
    </source>
</evidence>
<evidence type="ECO:0008006" key="4">
    <source>
        <dbReference type="Google" id="ProtNLM"/>
    </source>
</evidence>
<dbReference type="InterPro" id="IPR004155">
    <property type="entry name" value="PBS_lyase_HEAT"/>
</dbReference>